<evidence type="ECO:0000313" key="1">
    <source>
        <dbReference type="EMBL" id="KAI3763960.1"/>
    </source>
</evidence>
<proteinExistence type="predicted"/>
<organism evidence="1 2">
    <name type="scientific">Cichorium intybus</name>
    <name type="common">Chicory</name>
    <dbReference type="NCBI Taxonomy" id="13427"/>
    <lineage>
        <taxon>Eukaryota</taxon>
        <taxon>Viridiplantae</taxon>
        <taxon>Streptophyta</taxon>
        <taxon>Embryophyta</taxon>
        <taxon>Tracheophyta</taxon>
        <taxon>Spermatophyta</taxon>
        <taxon>Magnoliopsida</taxon>
        <taxon>eudicotyledons</taxon>
        <taxon>Gunneridae</taxon>
        <taxon>Pentapetalae</taxon>
        <taxon>asterids</taxon>
        <taxon>campanulids</taxon>
        <taxon>Asterales</taxon>
        <taxon>Asteraceae</taxon>
        <taxon>Cichorioideae</taxon>
        <taxon>Cichorieae</taxon>
        <taxon>Cichoriinae</taxon>
        <taxon>Cichorium</taxon>
    </lineage>
</organism>
<comment type="caution">
    <text evidence="1">The sequence shown here is derived from an EMBL/GenBank/DDBJ whole genome shotgun (WGS) entry which is preliminary data.</text>
</comment>
<name>A0ACB9EZ48_CICIN</name>
<reference evidence="2" key="1">
    <citation type="journal article" date="2022" name="Mol. Ecol. Resour.">
        <title>The genomes of chicory, endive, great burdock and yacon provide insights into Asteraceae palaeo-polyploidization history and plant inulin production.</title>
        <authorList>
            <person name="Fan W."/>
            <person name="Wang S."/>
            <person name="Wang H."/>
            <person name="Wang A."/>
            <person name="Jiang F."/>
            <person name="Liu H."/>
            <person name="Zhao H."/>
            <person name="Xu D."/>
            <person name="Zhang Y."/>
        </authorList>
    </citation>
    <scope>NUCLEOTIDE SEQUENCE [LARGE SCALE GENOMIC DNA]</scope>
    <source>
        <strain evidence="2">cv. Punajuju</strain>
    </source>
</reference>
<accession>A0ACB9EZ48</accession>
<dbReference type="Proteomes" id="UP001055811">
    <property type="component" value="Linkage Group LG03"/>
</dbReference>
<reference evidence="1 2" key="2">
    <citation type="journal article" date="2022" name="Mol. Ecol. Resour.">
        <title>The genomes of chicory, endive, great burdock and yacon provide insights into Asteraceae paleo-polyploidization history and plant inulin production.</title>
        <authorList>
            <person name="Fan W."/>
            <person name="Wang S."/>
            <person name="Wang H."/>
            <person name="Wang A."/>
            <person name="Jiang F."/>
            <person name="Liu H."/>
            <person name="Zhao H."/>
            <person name="Xu D."/>
            <person name="Zhang Y."/>
        </authorList>
    </citation>
    <scope>NUCLEOTIDE SEQUENCE [LARGE SCALE GENOMIC DNA]</scope>
    <source>
        <strain evidence="2">cv. Punajuju</strain>
        <tissue evidence="1">Leaves</tissue>
    </source>
</reference>
<evidence type="ECO:0000313" key="2">
    <source>
        <dbReference type="Proteomes" id="UP001055811"/>
    </source>
</evidence>
<dbReference type="EMBL" id="CM042011">
    <property type="protein sequence ID" value="KAI3763960.1"/>
    <property type="molecule type" value="Genomic_DNA"/>
</dbReference>
<sequence>MTVRGIIPESVVYVGSTFDTNFNRNHVLLHAICQTPFHDTTTSHPRAQRGKNGNSNAAKMEVETTTNGEAEAWED</sequence>
<keyword evidence="2" id="KW-1185">Reference proteome</keyword>
<protein>
    <submittedName>
        <fullName evidence="1">Uncharacterized protein</fullName>
    </submittedName>
</protein>
<gene>
    <name evidence="1" type="ORF">L2E82_13958</name>
</gene>